<feature type="compositionally biased region" description="Basic and acidic residues" evidence="1">
    <location>
        <begin position="1"/>
        <end position="11"/>
    </location>
</feature>
<dbReference type="EMBL" id="OU503053">
    <property type="protein sequence ID" value="CAI9781368.1"/>
    <property type="molecule type" value="Genomic_DNA"/>
</dbReference>
<keyword evidence="3" id="KW-1185">Reference proteome</keyword>
<organism evidence="2 3">
    <name type="scientific">Fraxinus pennsylvanica</name>
    <dbReference type="NCBI Taxonomy" id="56036"/>
    <lineage>
        <taxon>Eukaryota</taxon>
        <taxon>Viridiplantae</taxon>
        <taxon>Streptophyta</taxon>
        <taxon>Embryophyta</taxon>
        <taxon>Tracheophyta</taxon>
        <taxon>Spermatophyta</taxon>
        <taxon>Magnoliopsida</taxon>
        <taxon>eudicotyledons</taxon>
        <taxon>Gunneridae</taxon>
        <taxon>Pentapetalae</taxon>
        <taxon>asterids</taxon>
        <taxon>lamiids</taxon>
        <taxon>Lamiales</taxon>
        <taxon>Oleaceae</taxon>
        <taxon>Oleeae</taxon>
        <taxon>Fraxinus</taxon>
    </lineage>
</organism>
<protein>
    <submittedName>
        <fullName evidence="2">Uncharacterized protein</fullName>
    </submittedName>
</protein>
<reference evidence="2" key="1">
    <citation type="submission" date="2023-05" db="EMBL/GenBank/DDBJ databases">
        <authorList>
            <person name="Huff M."/>
        </authorList>
    </citation>
    <scope>NUCLEOTIDE SEQUENCE</scope>
</reference>
<evidence type="ECO:0000313" key="3">
    <source>
        <dbReference type="Proteomes" id="UP000834106"/>
    </source>
</evidence>
<evidence type="ECO:0000313" key="2">
    <source>
        <dbReference type="EMBL" id="CAI9781368.1"/>
    </source>
</evidence>
<feature type="region of interest" description="Disordered" evidence="1">
    <location>
        <begin position="1"/>
        <end position="51"/>
    </location>
</feature>
<gene>
    <name evidence="2" type="ORF">FPE_LOCUS28798</name>
</gene>
<sequence>MTKQVHEKKGIALEVSDSEDSYNSTNRCHSHGRRKGLPTTKVPNFTPSMLPPTAVKYRTVKRRNRIPHRAPIELQQQQSNREIEGGIAVEGKRCGAIDGAIHFIEESLRGRWRGTQVK</sequence>
<accession>A0AAD2A571</accession>
<dbReference type="AlphaFoldDB" id="A0AAD2A571"/>
<name>A0AAD2A571_9LAMI</name>
<proteinExistence type="predicted"/>
<dbReference type="Proteomes" id="UP000834106">
    <property type="component" value="Chromosome 18"/>
</dbReference>
<evidence type="ECO:0000256" key="1">
    <source>
        <dbReference type="SAM" id="MobiDB-lite"/>
    </source>
</evidence>